<sequence length="492" mass="50399">MLLTRLLRRARSTEGESGSALLAVIAVMGVTAILLVVFGLVTVNNLGNTSAHRAGVQAQAAAEAGLADTLAKLQSASTPCSSGVYTASTPGYTAKVYVRSGTGAFSTTPSCPVTATTAIRIVSTGTAANAGVAGNDRGDTRTVTAEYPITPSASTTYAIYIHRTDSVSSHTTNIGEVKLTTSAGRNAGVYFNETTDFTCSPRMEIQGDLILSQAGAKLNAGASGCTVKGNVFSKGSVLVANQGRVEGGVWSVGASSVTSPGVVLGGVHTATAPPASVPWVDVTGDPASWTGYSRWPSGWAIDDSGECQHNEYIRDQINSFTTPTVIDARGCGYEGSGVGGFKLKNGTYTLKTNVAIIAYDIQIGDGTTFSSSSSSTDRRLHFISPDTTVSTPTKPDCRITAGGNYGIRVEANVRVNAPVAAMLYSPCRIQMGGNLNWRGSLYAAAVNFTGGTQNFFYEPMSIPGSSISGGGGGGTTGPGGIGPATSYRDGAP</sequence>
<dbReference type="RefSeq" id="WP_129173252.1">
    <property type="nucleotide sequence ID" value="NZ_JACCBI010000001.1"/>
</dbReference>
<keyword evidence="5" id="KW-1185">Reference proteome</keyword>
<evidence type="ECO:0000313" key="6">
    <source>
        <dbReference type="Proteomes" id="UP000581087"/>
    </source>
</evidence>
<dbReference type="Proteomes" id="UP000581087">
    <property type="component" value="Unassembled WGS sequence"/>
</dbReference>
<evidence type="ECO:0000256" key="2">
    <source>
        <dbReference type="SAM" id="Phobius"/>
    </source>
</evidence>
<name>A0A4Q2M886_9MICO</name>
<gene>
    <name evidence="3" type="ORF">BJ972_001419</name>
    <name evidence="4" type="ORF">ESP50_06430</name>
</gene>
<keyword evidence="2" id="KW-1133">Transmembrane helix</keyword>
<dbReference type="EMBL" id="JACCBI010000001">
    <property type="protein sequence ID" value="NYD66900.1"/>
    <property type="molecule type" value="Genomic_DNA"/>
</dbReference>
<reference evidence="4 5" key="1">
    <citation type="submission" date="2019-01" db="EMBL/GenBank/DDBJ databases">
        <title>Agromyces.</title>
        <authorList>
            <person name="Li J."/>
        </authorList>
    </citation>
    <scope>NUCLEOTIDE SEQUENCE [LARGE SCALE GENOMIC DNA]</scope>
    <source>
        <strain evidence="4 5">DSM 23870</strain>
    </source>
</reference>
<evidence type="ECO:0000313" key="5">
    <source>
        <dbReference type="Proteomes" id="UP000292686"/>
    </source>
</evidence>
<accession>A0A4Q2M886</accession>
<keyword evidence="2" id="KW-0472">Membrane</keyword>
<evidence type="ECO:0000256" key="1">
    <source>
        <dbReference type="SAM" id="MobiDB-lite"/>
    </source>
</evidence>
<reference evidence="3 6" key="2">
    <citation type="submission" date="2020-07" db="EMBL/GenBank/DDBJ databases">
        <title>Sequencing the genomes of 1000 actinobacteria strains.</title>
        <authorList>
            <person name="Klenk H.-P."/>
        </authorList>
    </citation>
    <scope>NUCLEOTIDE SEQUENCE [LARGE SCALE GENOMIC DNA]</scope>
    <source>
        <strain evidence="3 6">DSM 23870</strain>
    </source>
</reference>
<feature type="region of interest" description="Disordered" evidence="1">
    <location>
        <begin position="467"/>
        <end position="492"/>
    </location>
</feature>
<feature type="transmembrane region" description="Helical" evidence="2">
    <location>
        <begin position="20"/>
        <end position="41"/>
    </location>
</feature>
<organism evidence="4 5">
    <name type="scientific">Agromyces atrinae</name>
    <dbReference type="NCBI Taxonomy" id="592376"/>
    <lineage>
        <taxon>Bacteria</taxon>
        <taxon>Bacillati</taxon>
        <taxon>Actinomycetota</taxon>
        <taxon>Actinomycetes</taxon>
        <taxon>Micrococcales</taxon>
        <taxon>Microbacteriaceae</taxon>
        <taxon>Agromyces</taxon>
    </lineage>
</organism>
<dbReference type="OrthoDB" id="5094704at2"/>
<evidence type="ECO:0000313" key="3">
    <source>
        <dbReference type="EMBL" id="NYD66900.1"/>
    </source>
</evidence>
<dbReference type="EMBL" id="SDPM01000002">
    <property type="protein sequence ID" value="RXZ87547.1"/>
    <property type="molecule type" value="Genomic_DNA"/>
</dbReference>
<comment type="caution">
    <text evidence="4">The sequence shown here is derived from an EMBL/GenBank/DDBJ whole genome shotgun (WGS) entry which is preliminary data.</text>
</comment>
<dbReference type="AlphaFoldDB" id="A0A4Q2M886"/>
<protein>
    <submittedName>
        <fullName evidence="3">Tfp pilus assembly protein PilX</fullName>
    </submittedName>
</protein>
<keyword evidence="2" id="KW-0812">Transmembrane</keyword>
<evidence type="ECO:0000313" key="4">
    <source>
        <dbReference type="EMBL" id="RXZ87547.1"/>
    </source>
</evidence>
<feature type="compositionally biased region" description="Gly residues" evidence="1">
    <location>
        <begin position="467"/>
        <end position="482"/>
    </location>
</feature>
<proteinExistence type="predicted"/>
<dbReference type="Proteomes" id="UP000292686">
    <property type="component" value="Unassembled WGS sequence"/>
</dbReference>